<evidence type="ECO:0000313" key="1">
    <source>
        <dbReference type="EMBL" id="MDG0813585.1"/>
    </source>
</evidence>
<sequence>MPVSAPLALALLAGDAAEALALGEFSELPLPEEQAVATAIREMKESVAIIRFFCLFHGGFVPFF</sequence>
<dbReference type="Proteomes" id="UP001153404">
    <property type="component" value="Unassembled WGS sequence"/>
</dbReference>
<accession>A0A9X4KYI3</accession>
<dbReference type="EMBL" id="JAPDIA010000008">
    <property type="protein sequence ID" value="MDG0813585.1"/>
    <property type="molecule type" value="Genomic_DNA"/>
</dbReference>
<reference evidence="1" key="1">
    <citation type="submission" date="2022-10" db="EMBL/GenBank/DDBJ databases">
        <title>Comparative genomic analysis of Cohnella hashimotonis sp. nov., isolated from the International Space Station.</title>
        <authorList>
            <person name="Simpson A."/>
            <person name="Venkateswaran K."/>
        </authorList>
    </citation>
    <scope>NUCLEOTIDE SEQUENCE</scope>
    <source>
        <strain evidence="1">DSM 28161</strain>
    </source>
</reference>
<organism evidence="1 2">
    <name type="scientific">Cohnella rhizosphaerae</name>
    <dbReference type="NCBI Taxonomy" id="1457232"/>
    <lineage>
        <taxon>Bacteria</taxon>
        <taxon>Bacillati</taxon>
        <taxon>Bacillota</taxon>
        <taxon>Bacilli</taxon>
        <taxon>Bacillales</taxon>
        <taxon>Paenibacillaceae</taxon>
        <taxon>Cohnella</taxon>
    </lineage>
</organism>
<proteinExistence type="predicted"/>
<protein>
    <submittedName>
        <fullName evidence="1">Uncharacterized protein</fullName>
    </submittedName>
</protein>
<comment type="caution">
    <text evidence="1">The sequence shown here is derived from an EMBL/GenBank/DDBJ whole genome shotgun (WGS) entry which is preliminary data.</text>
</comment>
<keyword evidence="2" id="KW-1185">Reference proteome</keyword>
<gene>
    <name evidence="1" type="ORF">OMP40_33050</name>
</gene>
<name>A0A9X4KYI3_9BACL</name>
<dbReference type="RefSeq" id="WP_277537616.1">
    <property type="nucleotide sequence ID" value="NZ_JAPDIA010000008.1"/>
</dbReference>
<dbReference type="AlphaFoldDB" id="A0A9X4KYI3"/>
<evidence type="ECO:0000313" key="2">
    <source>
        <dbReference type="Proteomes" id="UP001153404"/>
    </source>
</evidence>